<comment type="caution">
    <text evidence="2">The sequence shown here is derived from an EMBL/GenBank/DDBJ whole genome shotgun (WGS) entry which is preliminary data.</text>
</comment>
<reference evidence="3" key="1">
    <citation type="journal article" date="2019" name="Int. J. Syst. Evol. Microbiol.">
        <title>The Global Catalogue of Microorganisms (GCM) 10K type strain sequencing project: providing services to taxonomists for standard genome sequencing and annotation.</title>
        <authorList>
            <consortium name="The Broad Institute Genomics Platform"/>
            <consortium name="The Broad Institute Genome Sequencing Center for Infectious Disease"/>
            <person name="Wu L."/>
            <person name="Ma J."/>
        </authorList>
    </citation>
    <scope>NUCLEOTIDE SEQUENCE [LARGE SCALE GENOMIC DNA]</scope>
    <source>
        <strain evidence="3">CECT 7649</strain>
    </source>
</reference>
<dbReference type="Proteomes" id="UP001596496">
    <property type="component" value="Unassembled WGS sequence"/>
</dbReference>
<organism evidence="2 3">
    <name type="scientific">Sphaerisporangium rhizosphaerae</name>
    <dbReference type="NCBI Taxonomy" id="2269375"/>
    <lineage>
        <taxon>Bacteria</taxon>
        <taxon>Bacillati</taxon>
        <taxon>Actinomycetota</taxon>
        <taxon>Actinomycetes</taxon>
        <taxon>Streptosporangiales</taxon>
        <taxon>Streptosporangiaceae</taxon>
        <taxon>Sphaerisporangium</taxon>
    </lineage>
</organism>
<dbReference type="Pfam" id="PF13560">
    <property type="entry name" value="HTH_31"/>
    <property type="match status" value="1"/>
</dbReference>
<feature type="domain" description="HTH cro/C1-type" evidence="1">
    <location>
        <begin position="15"/>
        <end position="69"/>
    </location>
</feature>
<protein>
    <submittedName>
        <fullName evidence="2">Helix-turn-helix domain-containing protein</fullName>
    </submittedName>
</protein>
<evidence type="ECO:0000259" key="1">
    <source>
        <dbReference type="PROSITE" id="PS50943"/>
    </source>
</evidence>
<gene>
    <name evidence="2" type="ORF">ACFQSB_19980</name>
</gene>
<evidence type="ECO:0000313" key="2">
    <source>
        <dbReference type="EMBL" id="MFC7384501.1"/>
    </source>
</evidence>
<sequence>MSYGTASPGDLGRRLAYHRRRLGLTRRQVAERAGVVPGYVQYLETYPSPLDEGVLLRLAAALETTALELLGGNADRPPGQGGPAGRPVLRPLGRDECLRLIAPGGVGRVAYAGSTGPAVFPVNYVFHGGAIVFRTRAGGPMDRDLRGGVAGVAVRAGFEVDRIDEAERRGWSVLVQGPAQHLAPDETPPQAAVLDVRPWAGGERDQCIRIIAQEVSGRRIEGI</sequence>
<dbReference type="SUPFAM" id="SSF47413">
    <property type="entry name" value="lambda repressor-like DNA-binding domains"/>
    <property type="match status" value="1"/>
</dbReference>
<dbReference type="CDD" id="cd00093">
    <property type="entry name" value="HTH_XRE"/>
    <property type="match status" value="1"/>
</dbReference>
<name>A0ABW2P7Q2_9ACTN</name>
<dbReference type="InterPro" id="IPR012349">
    <property type="entry name" value="Split_barrel_FMN-bd"/>
</dbReference>
<dbReference type="InterPro" id="IPR001387">
    <property type="entry name" value="Cro/C1-type_HTH"/>
</dbReference>
<dbReference type="InterPro" id="IPR010982">
    <property type="entry name" value="Lambda_DNA-bd_dom_sf"/>
</dbReference>
<dbReference type="RefSeq" id="WP_380828272.1">
    <property type="nucleotide sequence ID" value="NZ_JBHTCG010000012.1"/>
</dbReference>
<dbReference type="Pfam" id="PF12900">
    <property type="entry name" value="Pyridox_ox_2"/>
    <property type="match status" value="1"/>
</dbReference>
<dbReference type="Gene3D" id="1.10.260.40">
    <property type="entry name" value="lambda repressor-like DNA-binding domains"/>
    <property type="match status" value="1"/>
</dbReference>
<dbReference type="Gene3D" id="2.30.110.10">
    <property type="entry name" value="Electron Transport, Fmn-binding Protein, Chain A"/>
    <property type="match status" value="1"/>
</dbReference>
<evidence type="ECO:0000313" key="3">
    <source>
        <dbReference type="Proteomes" id="UP001596496"/>
    </source>
</evidence>
<accession>A0ABW2P7Q2</accession>
<dbReference type="EMBL" id="JBHTCG010000012">
    <property type="protein sequence ID" value="MFC7384501.1"/>
    <property type="molecule type" value="Genomic_DNA"/>
</dbReference>
<dbReference type="PROSITE" id="PS50943">
    <property type="entry name" value="HTH_CROC1"/>
    <property type="match status" value="1"/>
</dbReference>
<dbReference type="InterPro" id="IPR024747">
    <property type="entry name" value="Pyridox_Oxase-rel"/>
</dbReference>
<dbReference type="SUPFAM" id="SSF50475">
    <property type="entry name" value="FMN-binding split barrel"/>
    <property type="match status" value="1"/>
</dbReference>
<keyword evidence="3" id="KW-1185">Reference proteome</keyword>
<dbReference type="SMART" id="SM00530">
    <property type="entry name" value="HTH_XRE"/>
    <property type="match status" value="1"/>
</dbReference>
<proteinExistence type="predicted"/>